<evidence type="ECO:0000313" key="1">
    <source>
        <dbReference type="EMBL" id="RVD82083.1"/>
    </source>
</evidence>
<protein>
    <submittedName>
        <fullName evidence="1">Uncharacterized protein</fullName>
    </submittedName>
</protein>
<dbReference type="OrthoDB" id="5424822at2759"/>
<keyword evidence="2" id="KW-1185">Reference proteome</keyword>
<name>A0A436ZTM1_ARTFL</name>
<gene>
    <name evidence="1" type="ORF">DFL_009924</name>
</gene>
<reference evidence="1 2" key="1">
    <citation type="submission" date="2019-01" db="EMBL/GenBank/DDBJ databases">
        <title>Intercellular communication is required for trap formation in the nematode-trapping fungus Duddingtonia flagrans.</title>
        <authorList>
            <person name="Youssar L."/>
            <person name="Wernet V."/>
            <person name="Hensel N."/>
            <person name="Hildebrandt H.-G."/>
            <person name="Fischer R."/>
        </authorList>
    </citation>
    <scope>NUCLEOTIDE SEQUENCE [LARGE SCALE GENOMIC DNA]</scope>
    <source>
        <strain evidence="1 2">CBS H-5679</strain>
    </source>
</reference>
<dbReference type="RefSeq" id="XP_067487627.1">
    <property type="nucleotide sequence ID" value="XM_067639883.1"/>
</dbReference>
<proteinExistence type="predicted"/>
<dbReference type="GeneID" id="93592235"/>
<sequence length="435" mass="50137">MQNQLQSFHDGKNVFREFRGARTRPQQAATGIVGAVSSDEALGESSEDSLEVSENGHFNFIKMHLMTHFTDSIKKFGQLNAWSTEVGEASHVEQLKEGWAQSNHRDAYAQIIEHRYRKHQFKMRFLNLEQLVKEGEKINGFEEVYSDSLPARERREQYRKNRLGIDAGPVKARAEPYSTPSIEVANSTQLQPKVVLKSPENRSKWVTIDQIKREYAVPDLNWALYAYLRTLPASQTFLRPDFHPSSLADFRAQVYKTLAVPIEDFQHRNVFTNHVIRTNLNWQKKGPRKDFIIFQKSRTSQYGDLKGKAVAKLELLLIVHNAISNKTFQLAFVTELKPYAGGTIQSPHGFVRLTEHPLVDYEKENHQSYRNIIPIRAILGLAHLISYGTGSYLLNTHIDLNTWNEIYSYNDENIDSDIDIDNGSDIEEEEYYFEV</sequence>
<dbReference type="EMBL" id="SAEB01000012">
    <property type="protein sequence ID" value="RVD82083.1"/>
    <property type="molecule type" value="Genomic_DNA"/>
</dbReference>
<dbReference type="Proteomes" id="UP000283090">
    <property type="component" value="Unassembled WGS sequence"/>
</dbReference>
<dbReference type="AlphaFoldDB" id="A0A436ZTM1"/>
<evidence type="ECO:0000313" key="2">
    <source>
        <dbReference type="Proteomes" id="UP000283090"/>
    </source>
</evidence>
<organism evidence="1 2">
    <name type="scientific">Arthrobotrys flagrans</name>
    <name type="common">Nematode-trapping fungus</name>
    <name type="synonym">Trichothecium flagrans</name>
    <dbReference type="NCBI Taxonomy" id="97331"/>
    <lineage>
        <taxon>Eukaryota</taxon>
        <taxon>Fungi</taxon>
        <taxon>Dikarya</taxon>
        <taxon>Ascomycota</taxon>
        <taxon>Pezizomycotina</taxon>
        <taxon>Orbiliomycetes</taxon>
        <taxon>Orbiliales</taxon>
        <taxon>Orbiliaceae</taxon>
        <taxon>Arthrobotrys</taxon>
    </lineage>
</organism>
<comment type="caution">
    <text evidence="1">The sequence shown here is derived from an EMBL/GenBank/DDBJ whole genome shotgun (WGS) entry which is preliminary data.</text>
</comment>
<dbReference type="VEuPathDB" id="FungiDB:DFL_009924"/>
<accession>A0A436ZTM1</accession>